<gene>
    <name evidence="1" type="ORF">NCTC8284_02504</name>
</gene>
<evidence type="ECO:0000313" key="1">
    <source>
        <dbReference type="EMBL" id="VEH67318.1"/>
    </source>
</evidence>
<dbReference type="KEGG" id="rpne:NCTC8284_02504"/>
<dbReference type="STRING" id="758.GCA_000730685_00018"/>
<sequence>MTDETKQESLNKIRDLLNFHIIEPEDLQALLEEYGEMPF</sequence>
<dbReference type="EMBL" id="LR134405">
    <property type="protein sequence ID" value="VEH67318.1"/>
    <property type="molecule type" value="Genomic_DNA"/>
</dbReference>
<accession>A0A448MQA3</accession>
<organism evidence="1 2">
    <name type="scientific">Rodentibacter pneumotropicus</name>
    <dbReference type="NCBI Taxonomy" id="758"/>
    <lineage>
        <taxon>Bacteria</taxon>
        <taxon>Pseudomonadati</taxon>
        <taxon>Pseudomonadota</taxon>
        <taxon>Gammaproteobacteria</taxon>
        <taxon>Pasteurellales</taxon>
        <taxon>Pasteurellaceae</taxon>
        <taxon>Rodentibacter</taxon>
    </lineage>
</organism>
<name>A0A448MQA3_9PAST</name>
<reference evidence="1 2" key="1">
    <citation type="submission" date="2018-12" db="EMBL/GenBank/DDBJ databases">
        <authorList>
            <consortium name="Pathogen Informatics"/>
        </authorList>
    </citation>
    <scope>NUCLEOTIDE SEQUENCE [LARGE SCALE GENOMIC DNA]</scope>
    <source>
        <strain evidence="1 2">NCTC8284</strain>
    </source>
</reference>
<evidence type="ECO:0000313" key="2">
    <source>
        <dbReference type="Proteomes" id="UP000278733"/>
    </source>
</evidence>
<proteinExistence type="predicted"/>
<protein>
    <submittedName>
        <fullName evidence="1">Uncharacterized protein</fullName>
    </submittedName>
</protein>
<dbReference type="AlphaFoldDB" id="A0A448MQA3"/>
<dbReference type="Proteomes" id="UP000278733">
    <property type="component" value="Chromosome"/>
</dbReference>